<dbReference type="AlphaFoldDB" id="A0A926DHF9"/>
<dbReference type="SUPFAM" id="SSF53597">
    <property type="entry name" value="Dihydrofolate reductase-like"/>
    <property type="match status" value="1"/>
</dbReference>
<dbReference type="Gene3D" id="3.40.430.10">
    <property type="entry name" value="Dihydrofolate Reductase, subunit A"/>
    <property type="match status" value="1"/>
</dbReference>
<evidence type="ECO:0000313" key="9">
    <source>
        <dbReference type="EMBL" id="MBC8538246.1"/>
    </source>
</evidence>
<proteinExistence type="inferred from homology"/>
<dbReference type="GO" id="GO:0050661">
    <property type="term" value="F:NADP binding"/>
    <property type="evidence" value="ECO:0007669"/>
    <property type="project" value="InterPro"/>
</dbReference>
<keyword evidence="4 7" id="KW-0554">One-carbon metabolism</keyword>
<dbReference type="GO" id="GO:0046654">
    <property type="term" value="P:tetrahydrofolate biosynthetic process"/>
    <property type="evidence" value="ECO:0007669"/>
    <property type="project" value="InterPro"/>
</dbReference>
<dbReference type="RefSeq" id="WP_249280008.1">
    <property type="nucleotide sequence ID" value="NZ_JACRSS010000001.1"/>
</dbReference>
<keyword evidence="5 7" id="KW-0521">NADP</keyword>
<name>A0A926DHF9_9FIRM</name>
<dbReference type="Proteomes" id="UP000617951">
    <property type="component" value="Unassembled WGS sequence"/>
</dbReference>
<accession>A0A926DHF9</accession>
<dbReference type="PRINTS" id="PR00070">
    <property type="entry name" value="DHFR"/>
</dbReference>
<evidence type="ECO:0000259" key="8">
    <source>
        <dbReference type="PROSITE" id="PS51330"/>
    </source>
</evidence>
<dbReference type="Pfam" id="PF00186">
    <property type="entry name" value="DHFR_1"/>
    <property type="match status" value="1"/>
</dbReference>
<dbReference type="EMBL" id="JACRSS010000001">
    <property type="protein sequence ID" value="MBC8538246.1"/>
    <property type="molecule type" value="Genomic_DNA"/>
</dbReference>
<evidence type="ECO:0000256" key="6">
    <source>
        <dbReference type="ARBA" id="ARBA00023002"/>
    </source>
</evidence>
<dbReference type="InterPro" id="IPR024072">
    <property type="entry name" value="DHFR-like_dom_sf"/>
</dbReference>
<dbReference type="GO" id="GO:0005829">
    <property type="term" value="C:cytosol"/>
    <property type="evidence" value="ECO:0007669"/>
    <property type="project" value="TreeGrafter"/>
</dbReference>
<comment type="catalytic activity">
    <reaction evidence="7">
        <text>(6S)-5,6,7,8-tetrahydrofolate + NADP(+) = 7,8-dihydrofolate + NADPH + H(+)</text>
        <dbReference type="Rhea" id="RHEA:15009"/>
        <dbReference type="ChEBI" id="CHEBI:15378"/>
        <dbReference type="ChEBI" id="CHEBI:57451"/>
        <dbReference type="ChEBI" id="CHEBI:57453"/>
        <dbReference type="ChEBI" id="CHEBI:57783"/>
        <dbReference type="ChEBI" id="CHEBI:58349"/>
        <dbReference type="EC" id="1.5.1.3"/>
    </reaction>
</comment>
<dbReference type="PROSITE" id="PS51330">
    <property type="entry name" value="DHFR_2"/>
    <property type="match status" value="1"/>
</dbReference>
<evidence type="ECO:0000256" key="7">
    <source>
        <dbReference type="PIRNR" id="PIRNR000194"/>
    </source>
</evidence>
<keyword evidence="6 7" id="KW-0560">Oxidoreductase</keyword>
<evidence type="ECO:0000256" key="5">
    <source>
        <dbReference type="ARBA" id="ARBA00022857"/>
    </source>
</evidence>
<dbReference type="GO" id="GO:0046452">
    <property type="term" value="P:dihydrofolate metabolic process"/>
    <property type="evidence" value="ECO:0007669"/>
    <property type="project" value="TreeGrafter"/>
</dbReference>
<keyword evidence="10" id="KW-1185">Reference proteome</keyword>
<evidence type="ECO:0000256" key="2">
    <source>
        <dbReference type="ARBA" id="ARBA00009539"/>
    </source>
</evidence>
<sequence length="166" mass="18756">MKAIVAVDQNWGIGKEGKLLAHIPEDLKYFKEKTLGHVVVMGRRTLCSLPGGKPLPGRDTVVLSRDEGFAPQGVTVVHSARELRELLREKHPGREVFLCGGGEVYREFLPECREVLVTKIGREFAADTFFPDLDAQSGWEREEGELRFHGEIPFRFCAYRRTGDTE</sequence>
<dbReference type="InterPro" id="IPR001796">
    <property type="entry name" value="DHFR_dom"/>
</dbReference>
<dbReference type="InterPro" id="IPR012259">
    <property type="entry name" value="DHFR"/>
</dbReference>
<protein>
    <recommendedName>
        <fullName evidence="3 7">Dihydrofolate reductase</fullName>
        <ecNumber evidence="3 7">1.5.1.3</ecNumber>
    </recommendedName>
</protein>
<evidence type="ECO:0000256" key="1">
    <source>
        <dbReference type="ARBA" id="ARBA00004903"/>
    </source>
</evidence>
<comment type="similarity">
    <text evidence="2 7">Belongs to the dihydrofolate reductase family.</text>
</comment>
<comment type="pathway">
    <text evidence="1 7">Cofactor biosynthesis; tetrahydrofolate biosynthesis; 5,6,7,8-tetrahydrofolate from 7,8-dihydrofolate: step 1/1.</text>
</comment>
<dbReference type="GO" id="GO:0046655">
    <property type="term" value="P:folic acid metabolic process"/>
    <property type="evidence" value="ECO:0007669"/>
    <property type="project" value="TreeGrafter"/>
</dbReference>
<evidence type="ECO:0000256" key="4">
    <source>
        <dbReference type="ARBA" id="ARBA00022563"/>
    </source>
</evidence>
<reference evidence="9" key="1">
    <citation type="submission" date="2020-08" db="EMBL/GenBank/DDBJ databases">
        <title>Genome public.</title>
        <authorList>
            <person name="Liu C."/>
            <person name="Sun Q."/>
        </authorList>
    </citation>
    <scope>NUCLEOTIDE SEQUENCE</scope>
    <source>
        <strain evidence="9">NSJ-63</strain>
    </source>
</reference>
<dbReference type="EC" id="1.5.1.3" evidence="3 7"/>
<dbReference type="PANTHER" id="PTHR48069:SF3">
    <property type="entry name" value="DIHYDROFOLATE REDUCTASE"/>
    <property type="match status" value="1"/>
</dbReference>
<dbReference type="PANTHER" id="PTHR48069">
    <property type="entry name" value="DIHYDROFOLATE REDUCTASE"/>
    <property type="match status" value="1"/>
</dbReference>
<comment type="function">
    <text evidence="7">Key enzyme in folate metabolism. Catalyzes an essential reaction for de novo glycine and purine synthesis, and for DNA precursor synthesis.</text>
</comment>
<organism evidence="9 10">
    <name type="scientific">Guopingia tenuis</name>
    <dbReference type="NCBI Taxonomy" id="2763656"/>
    <lineage>
        <taxon>Bacteria</taxon>
        <taxon>Bacillati</taxon>
        <taxon>Bacillota</taxon>
        <taxon>Clostridia</taxon>
        <taxon>Christensenellales</taxon>
        <taxon>Christensenellaceae</taxon>
        <taxon>Guopingia</taxon>
    </lineage>
</organism>
<dbReference type="PIRSF" id="PIRSF000194">
    <property type="entry name" value="DHFR"/>
    <property type="match status" value="1"/>
</dbReference>
<evidence type="ECO:0000313" key="10">
    <source>
        <dbReference type="Proteomes" id="UP000617951"/>
    </source>
</evidence>
<dbReference type="CDD" id="cd00209">
    <property type="entry name" value="DHFR"/>
    <property type="match status" value="1"/>
</dbReference>
<comment type="caution">
    <text evidence="9">The sequence shown here is derived from an EMBL/GenBank/DDBJ whole genome shotgun (WGS) entry which is preliminary data.</text>
</comment>
<feature type="domain" description="DHFR" evidence="8">
    <location>
        <begin position="1"/>
        <end position="161"/>
    </location>
</feature>
<gene>
    <name evidence="9" type="ORF">H8693_04790</name>
</gene>
<dbReference type="GO" id="GO:0004146">
    <property type="term" value="F:dihydrofolate reductase activity"/>
    <property type="evidence" value="ECO:0007669"/>
    <property type="project" value="UniProtKB-EC"/>
</dbReference>
<evidence type="ECO:0000256" key="3">
    <source>
        <dbReference type="ARBA" id="ARBA00012856"/>
    </source>
</evidence>
<dbReference type="GO" id="GO:0006730">
    <property type="term" value="P:one-carbon metabolic process"/>
    <property type="evidence" value="ECO:0007669"/>
    <property type="project" value="UniProtKB-KW"/>
</dbReference>